<keyword evidence="2" id="KW-0677">Repeat</keyword>
<dbReference type="InterPro" id="IPR005492">
    <property type="entry name" value="EPTP"/>
</dbReference>
<dbReference type="Proteomes" id="UP000012174">
    <property type="component" value="Unassembled WGS sequence"/>
</dbReference>
<dbReference type="Pfam" id="PF03736">
    <property type="entry name" value="EPTP"/>
    <property type="match status" value="3"/>
</dbReference>
<dbReference type="eggNOG" id="ENOG502SGI4">
    <property type="taxonomic scope" value="Eukaryota"/>
</dbReference>
<organism evidence="4 5">
    <name type="scientific">Eutypa lata (strain UCR-EL1)</name>
    <name type="common">Grapevine dieback disease fungus</name>
    <name type="synonym">Eutypa armeniacae</name>
    <dbReference type="NCBI Taxonomy" id="1287681"/>
    <lineage>
        <taxon>Eukaryota</taxon>
        <taxon>Fungi</taxon>
        <taxon>Dikarya</taxon>
        <taxon>Ascomycota</taxon>
        <taxon>Pezizomycotina</taxon>
        <taxon>Sordariomycetes</taxon>
        <taxon>Xylariomycetidae</taxon>
        <taxon>Xylariales</taxon>
        <taxon>Diatrypaceae</taxon>
        <taxon>Eutypa</taxon>
    </lineage>
</organism>
<dbReference type="AlphaFoldDB" id="M7SSG8"/>
<evidence type="ECO:0000256" key="1">
    <source>
        <dbReference type="ARBA" id="ARBA00022729"/>
    </source>
</evidence>
<dbReference type="OMA" id="HTINANG"/>
<dbReference type="HOGENOM" id="CLU_010102_0_0_1"/>
<dbReference type="PANTHER" id="PTHR15261:SF4">
    <property type="entry name" value="THROMBOSPONDIN-TYPE LAMININ G DOMAIN AND EAR REPEAT-CONTAINING PROTEIN"/>
    <property type="match status" value="1"/>
</dbReference>
<dbReference type="GO" id="GO:0007165">
    <property type="term" value="P:signal transduction"/>
    <property type="evidence" value="ECO:0007669"/>
    <property type="project" value="TreeGrafter"/>
</dbReference>
<dbReference type="Pfam" id="PF18538">
    <property type="entry name" value="DUF5624"/>
    <property type="match status" value="1"/>
</dbReference>
<evidence type="ECO:0000313" key="5">
    <source>
        <dbReference type="Proteomes" id="UP000012174"/>
    </source>
</evidence>
<dbReference type="PROSITE" id="PS50912">
    <property type="entry name" value="EAR"/>
    <property type="match status" value="3"/>
</dbReference>
<dbReference type="OrthoDB" id="408373at2759"/>
<dbReference type="InterPro" id="IPR011048">
    <property type="entry name" value="Haem_d1_sf"/>
</dbReference>
<dbReference type="PANTHER" id="PTHR15261">
    <property type="entry name" value="THROMBOSPONDIN-TYPE LAMININ G DOMAIN AND EAR REPEAT-CONTAINING"/>
    <property type="match status" value="1"/>
</dbReference>
<evidence type="ECO:0000259" key="3">
    <source>
        <dbReference type="Pfam" id="PF18538"/>
    </source>
</evidence>
<dbReference type="SUPFAM" id="SSF51004">
    <property type="entry name" value="C-terminal (heme d1) domain of cytochrome cd1-nitrite reductase"/>
    <property type="match status" value="1"/>
</dbReference>
<dbReference type="EMBL" id="KB706079">
    <property type="protein sequence ID" value="EMR69464.1"/>
    <property type="molecule type" value="Genomic_DNA"/>
</dbReference>
<evidence type="ECO:0000313" key="4">
    <source>
        <dbReference type="EMBL" id="EMR69464.1"/>
    </source>
</evidence>
<accession>M7SSG8</accession>
<dbReference type="KEGG" id="ela:UCREL1_3515"/>
<gene>
    <name evidence="4" type="ORF">UCREL1_3515</name>
</gene>
<feature type="domain" description="DUF5624" evidence="3">
    <location>
        <begin position="392"/>
        <end position="523"/>
    </location>
</feature>
<dbReference type="STRING" id="1287681.M7SSG8"/>
<reference evidence="5" key="1">
    <citation type="journal article" date="2013" name="Genome Announc.">
        <title>Draft genome sequence of the grapevine dieback fungus Eutypa lata UCR-EL1.</title>
        <authorList>
            <person name="Blanco-Ulate B."/>
            <person name="Rolshausen P.E."/>
            <person name="Cantu D."/>
        </authorList>
    </citation>
    <scope>NUCLEOTIDE SEQUENCE [LARGE SCALE GENOMIC DNA]</scope>
    <source>
        <strain evidence="5">UCR-EL1</strain>
    </source>
</reference>
<name>M7SSG8_EUTLA</name>
<proteinExistence type="predicted"/>
<dbReference type="InterPro" id="IPR009039">
    <property type="entry name" value="EAR"/>
</dbReference>
<evidence type="ECO:0000256" key="2">
    <source>
        <dbReference type="ARBA" id="ARBA00022737"/>
    </source>
</evidence>
<keyword evidence="1" id="KW-0732">Signal</keyword>
<sequence>MAASVALELTQSLFTNGARAAAVYFLQACYFLAIPQLAKDIPGGEAGVNAGNSNQLDVPGGEDAEFFTIDDRSFLATASIRSGGDPSYNMNVESCIFEWDGKTMAEFQCIPTFGAKQWRYFDIEGRSFLALAQGLEMAGVEPTIPSMNSTIFEWDGEKFQSFQTVPSIMGYNWLHFSLDGRDFLAYADHIQPSYILEWNKEKFVHVQTLDGMYGRAFCFFENEGRSFLAFARVSSDSLVYKWDGKAFQHFQTLPGTGGREFTVIEEGGSMYLAYVKLITGDKADPETALQSVIYRVGKDGLEVATEFPTFGGTDVSTFSIKDTNYLVVTESLNEELFGAYTGGPSSIGYQFREISTEVQSSNPLIVATAEDIILYPGDGGDPAHLPYRFGTASFIEMTSISHLGPAVASLAEIYANDTESEGWRQYANSLLNASRAARSANSLGLWQDRLQVEAYQGREASIVDMVNYACDLTIRLLETVLEDPTKLTPEFLRENYLNATGGELGATVPINTVMTATFFLSAMNGALQTKTLLDQHDIDWTKVMILINGQMGRETAGVVLSSNTLAEMFLNLHPELPAERIYIAPQGLVPNITDTSPGALRVFKLELRNLWGKHRGYVSLAGKMFAGYPAYKVAEGNLPVINATTSTVSELPAIAGPDDWLALTTRIRVTLEDPRQPLSGSITDYATQQLYEAGGDVAKVVVPGLDGYDYASALKDKPTS</sequence>
<keyword evidence="5" id="KW-1185">Reference proteome</keyword>
<dbReference type="InterPro" id="IPR041132">
    <property type="entry name" value="DUF5624"/>
</dbReference>
<protein>
    <submittedName>
        <fullName evidence="4">Putative eptp domain containing protein</fullName>
    </submittedName>
</protein>